<dbReference type="EMBL" id="LR796598">
    <property type="protein sequence ID" value="CAB4153622.1"/>
    <property type="molecule type" value="Genomic_DNA"/>
</dbReference>
<organism evidence="1">
    <name type="scientific">uncultured Caudovirales phage</name>
    <dbReference type="NCBI Taxonomy" id="2100421"/>
    <lineage>
        <taxon>Viruses</taxon>
        <taxon>Duplodnaviria</taxon>
        <taxon>Heunggongvirae</taxon>
        <taxon>Uroviricota</taxon>
        <taxon>Caudoviricetes</taxon>
        <taxon>Peduoviridae</taxon>
        <taxon>Maltschvirus</taxon>
        <taxon>Maltschvirus maltsch</taxon>
    </lineage>
</organism>
<gene>
    <name evidence="1" type="ORF">UFOVP634_11</name>
</gene>
<proteinExistence type="predicted"/>
<accession>A0A6J5N4C6</accession>
<evidence type="ECO:0000313" key="1">
    <source>
        <dbReference type="EMBL" id="CAB4153622.1"/>
    </source>
</evidence>
<name>A0A6J5N4C6_9CAUD</name>
<sequence>MKFEQQLKELTSYIEVYNSVSLNDGEQLNYLLQKINTILFYLESERAKYKQLYEIKIYELTTDKKLAVNRAVNFAEVEIPELYLLRRIMDSAYRVSDAIRTNISFLKNERNHSR</sequence>
<reference evidence="1" key="1">
    <citation type="submission" date="2020-04" db="EMBL/GenBank/DDBJ databases">
        <authorList>
            <person name="Chiriac C."/>
            <person name="Salcher M."/>
            <person name="Ghai R."/>
            <person name="Kavagutti S V."/>
        </authorList>
    </citation>
    <scope>NUCLEOTIDE SEQUENCE</scope>
</reference>
<protein>
    <submittedName>
        <fullName evidence="1">Uncharacterized protein</fullName>
    </submittedName>
</protein>